<dbReference type="RefSeq" id="WP_186733799.1">
    <property type="nucleotide sequence ID" value="NZ_JABWRJ020000001.1"/>
</dbReference>
<feature type="domain" description="Dermonecrotic toxin N-terminal" evidence="1">
    <location>
        <begin position="30"/>
        <end position="283"/>
    </location>
</feature>
<reference evidence="2" key="2">
    <citation type="submission" date="2020-07" db="EMBL/GenBank/DDBJ databases">
        <authorList>
            <person name="Lood C."/>
            <person name="Girard L."/>
        </authorList>
    </citation>
    <scope>NUCLEOTIDE SEQUENCE</scope>
    <source>
        <strain evidence="2">BW13M1</strain>
    </source>
</reference>
<dbReference type="EMBL" id="JABWRJ010000018">
    <property type="protein sequence ID" value="MBC3447081.1"/>
    <property type="molecule type" value="Genomic_DNA"/>
</dbReference>
<accession>A0A923K1Z0</accession>
<dbReference type="PROSITE" id="PS51996">
    <property type="entry name" value="TR_MART"/>
    <property type="match status" value="1"/>
</dbReference>
<sequence length="856" mass="95521">MTTIKERVERSLDALEAGRPLVRLVDEIVREFPDPYVLATQHAQRIVLKHTGKPIDPRFIWWHQFGTASTSSRSFTGWQHSGPPLKSMTLTELVIKRFDAHFQEAPDELDLYGGFYLQGRQANHFDERNEVAMLGSKVQEDLWALDFAMAYRADITRFWNTYSQHFRVLAKVNLLGQGSIAFRAGRISESDWASLRAMIADGLAAGVLPTLDALKQGSSTTPFSVFRYVLDQGDRGCLYSFVVGSGRTLLYRPWASEALKSFASEQDQAGWLRGQLQDPATLASYVTAAHTDARDPSRAHSVRTHLQSIANSATDEAALVLLGYLKRPITMDLFTYLANQATTEMNDNATAMLDNAQLRKAMWSGYLSAFIKVFGGFAPLGWPMTLMLLGASLGKVGLDIDAALHAADEQGRKSALRDAMLDSLFAALNMVDLGFQSSFAALAHDVPFDELDGNLDQWQVSQSATLLVEGQESNELLSGEQVTSGRLRGIRLGSDGSCWIVLNGLSYRVRYDHELHTWLVVPAHNPFAFGPLYPVRLNEANEWELLVPPRLVGGTPPVVGGMSSTRSRFWDLHLAVDDVRSKVFSANALRRQKALLQARPIPLLERDQVPDVDANGLDCVLVDGRLQYSYRYGREYYNSLIEYYTSDESKVNDVFRSGTYRYDDEDDYIRALADTLDELPESNEVSLYRGGHASRGTSGQHYRNGQLRVGDVLVNTDLTSFTENPYKVAEFASQPSVDAPGQLPGVFDDTSVVFELPLGRYQEGTPISAFSLYWDEGETLFLPGHYFQIDNLEQVYGDHYRFVHVTLHQVPKPAAGPVYDLRTGLLFDEQAYKARFRTPGLAERFFPVDPPAAAAN</sequence>
<dbReference type="Pfam" id="PF20178">
    <property type="entry name" value="ToxA_N"/>
    <property type="match status" value="1"/>
</dbReference>
<comment type="caution">
    <text evidence="2">The sequence shown here is derived from an EMBL/GenBank/DDBJ whole genome shotgun (WGS) entry which is preliminary data.</text>
</comment>
<dbReference type="SUPFAM" id="SSF56399">
    <property type="entry name" value="ADP-ribosylation"/>
    <property type="match status" value="1"/>
</dbReference>
<dbReference type="AlphaFoldDB" id="A0A923K1Z0"/>
<evidence type="ECO:0000313" key="2">
    <source>
        <dbReference type="EMBL" id="MBC3447081.1"/>
    </source>
</evidence>
<protein>
    <recommendedName>
        <fullName evidence="1">Dermonecrotic toxin N-terminal domain-containing protein</fullName>
    </recommendedName>
</protein>
<organism evidence="2">
    <name type="scientific">Pseudomonas peradeniyensis</name>
    <dbReference type="NCBI Taxonomy" id="2745488"/>
    <lineage>
        <taxon>Bacteria</taxon>
        <taxon>Pseudomonadati</taxon>
        <taxon>Pseudomonadota</taxon>
        <taxon>Gammaproteobacteria</taxon>
        <taxon>Pseudomonadales</taxon>
        <taxon>Pseudomonadaceae</taxon>
        <taxon>Pseudomonas</taxon>
    </lineage>
</organism>
<dbReference type="InterPro" id="IPR046673">
    <property type="entry name" value="ToxA_N"/>
</dbReference>
<proteinExistence type="predicted"/>
<dbReference type="Gene3D" id="3.90.176.10">
    <property type="entry name" value="Toxin ADP-ribosyltransferase, Chain A, domain 1"/>
    <property type="match status" value="1"/>
</dbReference>
<evidence type="ECO:0000259" key="1">
    <source>
        <dbReference type="Pfam" id="PF20178"/>
    </source>
</evidence>
<name>A0A923K1Z0_9PSED</name>
<reference evidence="2" key="1">
    <citation type="journal article" date="2020" name="Microorganisms">
        <title>Reliable Identification of Environmental Pseudomonas Isolates Using the rpoD Gene.</title>
        <authorList>
            <consortium name="The Broad Institute Genome Sequencing Platform"/>
            <person name="Girard L."/>
            <person name="Lood C."/>
            <person name="Rokni-Zadeh H."/>
            <person name="van Noort V."/>
            <person name="Lavigne R."/>
            <person name="De Mot R."/>
        </authorList>
    </citation>
    <scope>NUCLEOTIDE SEQUENCE</scope>
    <source>
        <strain evidence="2">BW13M1</strain>
    </source>
</reference>
<gene>
    <name evidence="2" type="ORF">HU751_14965</name>
</gene>